<dbReference type="PANTHER" id="PTHR34387">
    <property type="entry name" value="SLR1258 PROTEIN"/>
    <property type="match status" value="1"/>
</dbReference>
<reference evidence="2" key="2">
    <citation type="submission" date="2020-09" db="EMBL/GenBank/DDBJ databases">
        <authorList>
            <person name="Sun Q."/>
            <person name="Zhou Y."/>
        </authorList>
    </citation>
    <scope>NUCLEOTIDE SEQUENCE</scope>
    <source>
        <strain evidence="2">CGMCC 1.12921</strain>
    </source>
</reference>
<name>A0A8J2V149_9PROT</name>
<organism evidence="2 3">
    <name type="scientific">Aquisalinus flavus</name>
    <dbReference type="NCBI Taxonomy" id="1526572"/>
    <lineage>
        <taxon>Bacteria</taxon>
        <taxon>Pseudomonadati</taxon>
        <taxon>Pseudomonadota</taxon>
        <taxon>Alphaproteobacteria</taxon>
        <taxon>Parvularculales</taxon>
        <taxon>Parvularculaceae</taxon>
        <taxon>Aquisalinus</taxon>
    </lineage>
</organism>
<proteinExistence type="predicted"/>
<evidence type="ECO:0000313" key="3">
    <source>
        <dbReference type="Proteomes" id="UP000613582"/>
    </source>
</evidence>
<accession>A0A8J2V149</accession>
<dbReference type="Gene3D" id="3.30.70.2970">
    <property type="entry name" value="Protein of unknown function (DUF541), domain 2"/>
    <property type="match status" value="1"/>
</dbReference>
<keyword evidence="1" id="KW-0732">Signal</keyword>
<gene>
    <name evidence="2" type="ORF">GCM10011342_06490</name>
</gene>
<comment type="caution">
    <text evidence="2">The sequence shown here is derived from an EMBL/GenBank/DDBJ whole genome shotgun (WGS) entry which is preliminary data.</text>
</comment>
<dbReference type="EMBL" id="BMGH01000001">
    <property type="protein sequence ID" value="GGD00213.1"/>
    <property type="molecule type" value="Genomic_DNA"/>
</dbReference>
<dbReference type="Pfam" id="PF04402">
    <property type="entry name" value="SIMPL"/>
    <property type="match status" value="1"/>
</dbReference>
<evidence type="ECO:0008006" key="4">
    <source>
        <dbReference type="Google" id="ProtNLM"/>
    </source>
</evidence>
<feature type="chain" id="PRO_5035231606" description="SIMPL domain-containing protein" evidence="1">
    <location>
        <begin position="23"/>
        <end position="249"/>
    </location>
</feature>
<dbReference type="GO" id="GO:0006974">
    <property type="term" value="P:DNA damage response"/>
    <property type="evidence" value="ECO:0007669"/>
    <property type="project" value="TreeGrafter"/>
</dbReference>
<protein>
    <recommendedName>
        <fullName evidence="4">SIMPL domain-containing protein</fullName>
    </recommendedName>
</protein>
<keyword evidence="3" id="KW-1185">Reference proteome</keyword>
<reference evidence="2" key="1">
    <citation type="journal article" date="2014" name="Int. J. Syst. Evol. Microbiol.">
        <title>Complete genome sequence of Corynebacterium casei LMG S-19264T (=DSM 44701T), isolated from a smear-ripened cheese.</title>
        <authorList>
            <consortium name="US DOE Joint Genome Institute (JGI-PGF)"/>
            <person name="Walter F."/>
            <person name="Albersmeier A."/>
            <person name="Kalinowski J."/>
            <person name="Ruckert C."/>
        </authorList>
    </citation>
    <scope>NUCLEOTIDE SEQUENCE</scope>
    <source>
        <strain evidence="2">CGMCC 1.12921</strain>
    </source>
</reference>
<sequence length="249" mass="25844">MTPTKKILIAATALVSAGGLTAAGAIAQQADDRPMMQMHAQHRTIAVTGNGEASAKPDMATIDFSVEARGDTAAEALAANNQQMNAAMTAIRRTGIAEKDMQTTGLYMNTQNVRGPDGSWTNEIDYYEARNTLSVKVRDIDDTGAVIDAAVNAGINGLGGISYGFSDDAALLEQARKDAIADAREKAALYAAEAGVSLGEVMYIAEPGANAGPPSPMMRMEVASMDSATKVAPGESSVSASVNIVFAIR</sequence>
<dbReference type="InterPro" id="IPR052022">
    <property type="entry name" value="26kDa_periplasmic_antigen"/>
</dbReference>
<dbReference type="PANTHER" id="PTHR34387:SF1">
    <property type="entry name" value="PERIPLASMIC IMMUNOGENIC PROTEIN"/>
    <property type="match status" value="1"/>
</dbReference>
<evidence type="ECO:0000256" key="1">
    <source>
        <dbReference type="SAM" id="SignalP"/>
    </source>
</evidence>
<dbReference type="AlphaFoldDB" id="A0A8J2V149"/>
<dbReference type="Gene3D" id="3.30.110.170">
    <property type="entry name" value="Protein of unknown function (DUF541), domain 1"/>
    <property type="match status" value="1"/>
</dbReference>
<dbReference type="RefSeq" id="WP_188159848.1">
    <property type="nucleotide sequence ID" value="NZ_BMGH01000001.1"/>
</dbReference>
<dbReference type="InterPro" id="IPR007497">
    <property type="entry name" value="SIMPL/DUF541"/>
</dbReference>
<feature type="signal peptide" evidence="1">
    <location>
        <begin position="1"/>
        <end position="22"/>
    </location>
</feature>
<dbReference type="Proteomes" id="UP000613582">
    <property type="component" value="Unassembled WGS sequence"/>
</dbReference>
<evidence type="ECO:0000313" key="2">
    <source>
        <dbReference type="EMBL" id="GGD00213.1"/>
    </source>
</evidence>